<dbReference type="PANTHER" id="PTHR37984:SF5">
    <property type="entry name" value="PROTEIN NYNRIN-LIKE"/>
    <property type="match status" value="1"/>
</dbReference>
<feature type="compositionally biased region" description="Basic and acidic residues" evidence="7">
    <location>
        <begin position="28"/>
        <end position="40"/>
    </location>
</feature>
<dbReference type="SUPFAM" id="SSF56672">
    <property type="entry name" value="DNA/RNA polymerases"/>
    <property type="match status" value="1"/>
</dbReference>
<feature type="region of interest" description="Disordered" evidence="7">
    <location>
        <begin position="28"/>
        <end position="48"/>
    </location>
</feature>
<evidence type="ECO:0000256" key="5">
    <source>
        <dbReference type="ARBA" id="ARBA00022801"/>
    </source>
</evidence>
<protein>
    <recommendedName>
        <fullName evidence="8">Reverse transcriptase RNase H-like domain-containing protein</fullName>
    </recommendedName>
</protein>
<accession>A0AAN6JM26</accession>
<evidence type="ECO:0000256" key="2">
    <source>
        <dbReference type="ARBA" id="ARBA00022695"/>
    </source>
</evidence>
<dbReference type="AlphaFoldDB" id="A0AAN6JM26"/>
<comment type="caution">
    <text evidence="9">The sequence shown here is derived from an EMBL/GenBank/DDBJ whole genome shotgun (WGS) entry which is preliminary data.</text>
</comment>
<dbReference type="PANTHER" id="PTHR37984">
    <property type="entry name" value="PROTEIN CBG26694"/>
    <property type="match status" value="1"/>
</dbReference>
<evidence type="ECO:0000256" key="7">
    <source>
        <dbReference type="SAM" id="MobiDB-lite"/>
    </source>
</evidence>
<dbReference type="GO" id="GO:0016787">
    <property type="term" value="F:hydrolase activity"/>
    <property type="evidence" value="ECO:0007669"/>
    <property type="project" value="UniProtKB-KW"/>
</dbReference>
<gene>
    <name evidence="9" type="ORF">OC842_007785</name>
</gene>
<evidence type="ECO:0000256" key="4">
    <source>
        <dbReference type="ARBA" id="ARBA00022759"/>
    </source>
</evidence>
<sequence>MCYDDGHPGVSSFAERLAAAEERLGEAREAIRQARSASKDRYRRGRRPLGDLRVGDQAYVRLRDRPVPGVPSGKLAPTKLGPWDIVEVLSPHRVRLRVPADLGIGDEFSVEQIDLLPRSPDPFEHSRASEDHSDLAESVSPSAPVADGSVLGPTHLNDDAAPLPARRRLPPSALREFDLGTLDAPLPSVLDDAMRGPIFSKRVLMVDGVSHELRERPVAFLSRLTSPGEQRMVAAELELSCLAWAFAKWAHLLEGAEVTVVTDHAPLGPMLTSTSAVPYG</sequence>
<keyword evidence="4" id="KW-0255">Endonuclease</keyword>
<dbReference type="InterPro" id="IPR043502">
    <property type="entry name" value="DNA/RNA_pol_sf"/>
</dbReference>
<keyword evidence="1" id="KW-0808">Transferase</keyword>
<evidence type="ECO:0000313" key="9">
    <source>
        <dbReference type="EMBL" id="KAK0518468.1"/>
    </source>
</evidence>
<evidence type="ECO:0000256" key="6">
    <source>
        <dbReference type="ARBA" id="ARBA00022918"/>
    </source>
</evidence>
<dbReference type="Pfam" id="PF17917">
    <property type="entry name" value="RT_RNaseH"/>
    <property type="match status" value="1"/>
</dbReference>
<feature type="non-terminal residue" evidence="9">
    <location>
        <position position="280"/>
    </location>
</feature>
<keyword evidence="5" id="KW-0378">Hydrolase</keyword>
<dbReference type="Proteomes" id="UP001176521">
    <property type="component" value="Unassembled WGS sequence"/>
</dbReference>
<keyword evidence="3" id="KW-0540">Nuclease</keyword>
<organism evidence="9 10">
    <name type="scientific">Tilletia horrida</name>
    <dbReference type="NCBI Taxonomy" id="155126"/>
    <lineage>
        <taxon>Eukaryota</taxon>
        <taxon>Fungi</taxon>
        <taxon>Dikarya</taxon>
        <taxon>Basidiomycota</taxon>
        <taxon>Ustilaginomycotina</taxon>
        <taxon>Exobasidiomycetes</taxon>
        <taxon>Tilletiales</taxon>
        <taxon>Tilletiaceae</taxon>
        <taxon>Tilletia</taxon>
    </lineage>
</organism>
<feature type="region of interest" description="Disordered" evidence="7">
    <location>
        <begin position="119"/>
        <end position="165"/>
    </location>
</feature>
<proteinExistence type="predicted"/>
<feature type="compositionally biased region" description="Basic and acidic residues" evidence="7">
    <location>
        <begin position="121"/>
        <end position="135"/>
    </location>
</feature>
<keyword evidence="2" id="KW-0548">Nucleotidyltransferase</keyword>
<evidence type="ECO:0000313" key="10">
    <source>
        <dbReference type="Proteomes" id="UP001176521"/>
    </source>
</evidence>
<evidence type="ECO:0000256" key="1">
    <source>
        <dbReference type="ARBA" id="ARBA00022679"/>
    </source>
</evidence>
<evidence type="ECO:0000256" key="3">
    <source>
        <dbReference type="ARBA" id="ARBA00022722"/>
    </source>
</evidence>
<name>A0AAN6JM26_9BASI</name>
<evidence type="ECO:0000259" key="8">
    <source>
        <dbReference type="Pfam" id="PF17917"/>
    </source>
</evidence>
<keyword evidence="6" id="KW-0695">RNA-directed DNA polymerase</keyword>
<feature type="domain" description="Reverse transcriptase RNase H-like" evidence="8">
    <location>
        <begin position="211"/>
        <end position="274"/>
    </location>
</feature>
<dbReference type="GO" id="GO:0003964">
    <property type="term" value="F:RNA-directed DNA polymerase activity"/>
    <property type="evidence" value="ECO:0007669"/>
    <property type="project" value="UniProtKB-KW"/>
</dbReference>
<keyword evidence="10" id="KW-1185">Reference proteome</keyword>
<dbReference type="InterPro" id="IPR041373">
    <property type="entry name" value="RT_RNaseH"/>
</dbReference>
<reference evidence="9" key="1">
    <citation type="journal article" date="2023" name="PhytoFront">
        <title>Draft Genome Resources of Seven Strains of Tilletia horrida, Causal Agent of Kernel Smut of Rice.</title>
        <authorList>
            <person name="Khanal S."/>
            <person name="Antony Babu S."/>
            <person name="Zhou X.G."/>
        </authorList>
    </citation>
    <scope>NUCLEOTIDE SEQUENCE</scope>
    <source>
        <strain evidence="9">TX3</strain>
    </source>
</reference>
<dbReference type="EMBL" id="JAPDMQ010001279">
    <property type="protein sequence ID" value="KAK0518468.1"/>
    <property type="molecule type" value="Genomic_DNA"/>
</dbReference>
<dbReference type="GO" id="GO:0004519">
    <property type="term" value="F:endonuclease activity"/>
    <property type="evidence" value="ECO:0007669"/>
    <property type="project" value="UniProtKB-KW"/>
</dbReference>
<dbReference type="InterPro" id="IPR050951">
    <property type="entry name" value="Retrovirus_Pol_polyprotein"/>
</dbReference>